<feature type="signal peptide" evidence="1">
    <location>
        <begin position="1"/>
        <end position="20"/>
    </location>
</feature>
<keyword evidence="3" id="KW-1185">Reference proteome</keyword>
<dbReference type="RefSeq" id="WP_377329385.1">
    <property type="nucleotide sequence ID" value="NZ_JBHSNG010000026.1"/>
</dbReference>
<dbReference type="EMBL" id="JBHSNG010000026">
    <property type="protein sequence ID" value="MFC5582879.1"/>
    <property type="molecule type" value="Genomic_DNA"/>
</dbReference>
<proteinExistence type="predicted"/>
<keyword evidence="1" id="KW-0732">Signal</keyword>
<comment type="caution">
    <text evidence="2">The sequence shown here is derived from an EMBL/GenBank/DDBJ whole genome shotgun (WGS) entry which is preliminary data.</text>
</comment>
<accession>A0ABW0T1Y2</accession>
<evidence type="ECO:0000313" key="3">
    <source>
        <dbReference type="Proteomes" id="UP001596111"/>
    </source>
</evidence>
<evidence type="ECO:0000256" key="1">
    <source>
        <dbReference type="SAM" id="SignalP"/>
    </source>
</evidence>
<protein>
    <submittedName>
        <fullName evidence="2">Uncharacterized protein</fullName>
    </submittedName>
</protein>
<name>A0ABW0T1Y2_9GAMM</name>
<feature type="chain" id="PRO_5045535487" evidence="1">
    <location>
        <begin position="21"/>
        <end position="357"/>
    </location>
</feature>
<dbReference type="Proteomes" id="UP001596111">
    <property type="component" value="Unassembled WGS sequence"/>
</dbReference>
<reference evidence="3" key="1">
    <citation type="journal article" date="2019" name="Int. J. Syst. Evol. Microbiol.">
        <title>The Global Catalogue of Microorganisms (GCM) 10K type strain sequencing project: providing services to taxonomists for standard genome sequencing and annotation.</title>
        <authorList>
            <consortium name="The Broad Institute Genomics Platform"/>
            <consortium name="The Broad Institute Genome Sequencing Center for Infectious Disease"/>
            <person name="Wu L."/>
            <person name="Ma J."/>
        </authorList>
    </citation>
    <scope>NUCLEOTIDE SEQUENCE [LARGE SCALE GENOMIC DNA]</scope>
    <source>
        <strain evidence="3">CGMCC 1.13587</strain>
    </source>
</reference>
<gene>
    <name evidence="2" type="ORF">ACFPPB_17325</name>
</gene>
<sequence length="357" mass="36656">MKSLFSMVCLLAAVGPMAHASTVHTDKLPQPKNMACLQVKPALSYTIARGWLHIPWEIELGQGSYVSEREDANGVYYRAPAGAITERRTDVKPDSRAARATSFEGGIYVPDNASVAPTIYEYYGSASLVAQSAPGDADCSKLAYAVDPYTRKVSVTGTGLAMGFGAGMGAMTGRFINPRVHMSYGQAAGAGLVGGLVGGLIVAAIEKGKVGEILSGPALDSQTSEKIRILAANKVMLRKLGSANGTSVATATPAPPAVTSGETSVAPASPVLTASSPYVATQSGADANVQTTAAPQAITNTVTDAALTSKAQSIADQLRCGAVKFDGGDGFVASCGSYGVYIECDAGQCRPLHTVKL</sequence>
<organism evidence="2 3">
    <name type="scientific">Rhodanobacter terrae</name>
    <dbReference type="NCBI Taxonomy" id="418647"/>
    <lineage>
        <taxon>Bacteria</taxon>
        <taxon>Pseudomonadati</taxon>
        <taxon>Pseudomonadota</taxon>
        <taxon>Gammaproteobacteria</taxon>
        <taxon>Lysobacterales</taxon>
        <taxon>Rhodanobacteraceae</taxon>
        <taxon>Rhodanobacter</taxon>
    </lineage>
</organism>
<evidence type="ECO:0000313" key="2">
    <source>
        <dbReference type="EMBL" id="MFC5582879.1"/>
    </source>
</evidence>